<dbReference type="RefSeq" id="WP_273704340.1">
    <property type="nucleotide sequence ID" value="NZ_JDST02000012.1"/>
</dbReference>
<dbReference type="KEGG" id="acog:HWD57_11435"/>
<name>A0A080M9R8_9PROT</name>
<evidence type="ECO:0000313" key="3">
    <source>
        <dbReference type="EMBL" id="QLH50327.1"/>
    </source>
</evidence>
<proteinExistence type="predicted"/>
<dbReference type="EMBL" id="CP058708">
    <property type="protein sequence ID" value="QLH50327.1"/>
    <property type="molecule type" value="Genomic_DNA"/>
</dbReference>
<organism evidence="2 4">
    <name type="scientific">Candidatus Accumulibacter cognatus</name>
    <dbReference type="NCBI Taxonomy" id="2954383"/>
    <lineage>
        <taxon>Bacteria</taxon>
        <taxon>Pseudomonadati</taxon>
        <taxon>Pseudomonadota</taxon>
        <taxon>Betaproteobacteria</taxon>
        <taxon>Candidatus Accumulibacter</taxon>
    </lineage>
</organism>
<dbReference type="STRING" id="1453999.AW06_000660"/>
<dbReference type="Proteomes" id="UP000509684">
    <property type="component" value="Chromosome"/>
</dbReference>
<evidence type="ECO:0000313" key="2">
    <source>
        <dbReference type="EMBL" id="KFB77988.1"/>
    </source>
</evidence>
<dbReference type="Proteomes" id="UP000021315">
    <property type="component" value="Unassembled WGS sequence"/>
</dbReference>
<keyword evidence="1" id="KW-0812">Transmembrane</keyword>
<evidence type="ECO:0000313" key="5">
    <source>
        <dbReference type="Proteomes" id="UP000509684"/>
    </source>
</evidence>
<accession>A0A080M9R8</accession>
<gene>
    <name evidence="2" type="ORF">AW06_000660</name>
    <name evidence="3" type="ORF">HWD57_11435</name>
</gene>
<dbReference type="AlphaFoldDB" id="A0A080M9R8"/>
<protein>
    <submittedName>
        <fullName evidence="2">Uncharacterized protein</fullName>
    </submittedName>
</protein>
<reference evidence="3" key="3">
    <citation type="submission" date="2020-06" db="EMBL/GenBank/DDBJ databases">
        <authorList>
            <person name="Arumugam K."/>
            <person name="Besarab I."/>
            <person name="Haryono M."/>
            <person name="Bagci C."/>
            <person name="Beier S."/>
            <person name="Buchfink B."/>
            <person name="Gorska A."/>
            <person name="Qiu G."/>
            <person name="Huson D.H."/>
            <person name="Williams R.B."/>
        </authorList>
    </citation>
    <scope>NUCLEOTIDE SEQUENCE</scope>
    <source>
        <strain evidence="3">SSA1</strain>
    </source>
</reference>
<keyword evidence="4" id="KW-1185">Reference proteome</keyword>
<feature type="transmembrane region" description="Helical" evidence="1">
    <location>
        <begin position="12"/>
        <end position="45"/>
    </location>
</feature>
<reference evidence="2 4" key="1">
    <citation type="submission" date="2014-02" db="EMBL/GenBank/DDBJ databases">
        <title>Expanding our view of genomic diversity in Candidatus Accumulibacter clades.</title>
        <authorList>
            <person name="Skennerton C.T."/>
            <person name="Barr J.J."/>
            <person name="Slater F.R."/>
            <person name="Bond P.L."/>
            <person name="Tyson G.W."/>
        </authorList>
    </citation>
    <scope>NUCLEOTIDE SEQUENCE [LARGE SCALE GENOMIC DNA]</scope>
    <source>
        <strain evidence="4">SK-02</strain>
    </source>
</reference>
<dbReference type="EMBL" id="JDST02000012">
    <property type="protein sequence ID" value="KFB77988.1"/>
    <property type="molecule type" value="Genomic_DNA"/>
</dbReference>
<keyword evidence="1" id="KW-0472">Membrane</keyword>
<keyword evidence="1" id="KW-1133">Transmembrane helix</keyword>
<reference evidence="3 5" key="2">
    <citation type="journal article" date="2019" name="Microbiome">
        <title>Annotated bacterial chromosomes from frame-shift-corrected long-read metagenomic data.</title>
        <authorList>
            <person name="Arumugam K."/>
            <person name="Bagci C."/>
            <person name="Bessarab I."/>
            <person name="Beier S."/>
            <person name="Buchfink B."/>
            <person name="Gorska A."/>
            <person name="Qiu G."/>
            <person name="Huson D.H."/>
            <person name="Williams R.B.H."/>
        </authorList>
    </citation>
    <scope>NUCLEOTIDE SEQUENCE [LARGE SCALE GENOMIC DNA]</scope>
    <source>
        <strain evidence="3">SSA1</strain>
    </source>
</reference>
<accession>A0A7D5NBG1</accession>
<evidence type="ECO:0000256" key="1">
    <source>
        <dbReference type="SAM" id="Phobius"/>
    </source>
</evidence>
<evidence type="ECO:0000313" key="4">
    <source>
        <dbReference type="Proteomes" id="UP000021315"/>
    </source>
</evidence>
<sequence length="56" mass="6207">MSDSARRWHLSVWVSLIILAGALLSLAPYMTSQLALLIALSGWVLAKRELSRRVEG</sequence>